<dbReference type="Proteomes" id="UP000239263">
    <property type="component" value="Unassembled WGS sequence"/>
</dbReference>
<dbReference type="RefSeq" id="WP_060993093.1">
    <property type="nucleotide sequence ID" value="NZ_BSOU01000001.1"/>
</dbReference>
<feature type="domain" description="Cation efflux protein transmembrane" evidence="6">
    <location>
        <begin position="12"/>
        <end position="212"/>
    </location>
</feature>
<reference evidence="7" key="1">
    <citation type="journal article" date="2014" name="Int. J. Syst. Evol. Microbiol.">
        <title>Complete genome of a new Firmicutes species belonging to the dominant human colonic microbiota ('Ruminococcus bicirculans') reveals two chromosomes and a selective capacity to utilize plant glucans.</title>
        <authorList>
            <consortium name="NISC Comparative Sequencing Program"/>
            <person name="Wegmann U."/>
            <person name="Louis P."/>
            <person name="Goesmann A."/>
            <person name="Henrissat B."/>
            <person name="Duncan S.H."/>
            <person name="Flint H.J."/>
        </authorList>
    </citation>
    <scope>NUCLEOTIDE SEQUENCE</scope>
    <source>
        <strain evidence="7">NBRC 105001</strain>
    </source>
</reference>
<feature type="transmembrane region" description="Helical" evidence="5">
    <location>
        <begin position="187"/>
        <end position="206"/>
    </location>
</feature>
<feature type="transmembrane region" description="Helical" evidence="5">
    <location>
        <begin position="12"/>
        <end position="37"/>
    </location>
</feature>
<feature type="transmembrane region" description="Helical" evidence="5">
    <location>
        <begin position="82"/>
        <end position="105"/>
    </location>
</feature>
<dbReference type="GO" id="GO:0006829">
    <property type="term" value="P:zinc ion transport"/>
    <property type="evidence" value="ECO:0007669"/>
    <property type="project" value="UniProtKB-KW"/>
</dbReference>
<evidence type="ECO:0000256" key="3">
    <source>
        <dbReference type="ARBA" id="ARBA00022989"/>
    </source>
</evidence>
<evidence type="ECO:0000256" key="4">
    <source>
        <dbReference type="ARBA" id="ARBA00023136"/>
    </source>
</evidence>
<keyword evidence="2 5" id="KW-0812">Transmembrane</keyword>
<reference evidence="12" key="3">
    <citation type="journal article" date="2019" name="Int. J. Syst. Evol. Microbiol.">
        <title>The Global Catalogue of Microorganisms (GCM) 10K type strain sequencing project: providing services to taxonomists for standard genome sequencing and annotation.</title>
        <authorList>
            <consortium name="The Broad Institute Genomics Platform"/>
            <consortium name="The Broad Institute Genome Sequencing Center for Infectious Disease"/>
            <person name="Wu L."/>
            <person name="Ma J."/>
        </authorList>
    </citation>
    <scope>NUCLEOTIDE SEQUENCE [LARGE SCALE GENOMIC DNA]</scope>
    <source>
        <strain evidence="12">NBRC 105001</strain>
    </source>
</reference>
<dbReference type="SUPFAM" id="SSF161111">
    <property type="entry name" value="Cation efflux protein transmembrane domain-like"/>
    <property type="match status" value="1"/>
</dbReference>
<reference evidence="10 11" key="2">
    <citation type="submission" date="2016-12" db="EMBL/GenBank/DDBJ databases">
        <title>Diversity of luminous bacteria.</title>
        <authorList>
            <person name="Yoshizawa S."/>
            <person name="Kogure K."/>
        </authorList>
    </citation>
    <scope>NUCLEOTIDE SEQUENCE [LARGE SCALE GENOMIC DNA]</scope>
    <source>
        <strain evidence="8 10">ATCC 33715</strain>
        <strain evidence="9 11">NBRC 105001</strain>
    </source>
</reference>
<evidence type="ECO:0000313" key="11">
    <source>
        <dbReference type="Proteomes" id="UP000239273"/>
    </source>
</evidence>
<feature type="transmembrane region" description="Helical" evidence="5">
    <location>
        <begin position="43"/>
        <end position="62"/>
    </location>
</feature>
<sequence>MSYSVHKERQLLLVSTFSALLFAMIGIALGTLIHSLVIIFDGVYSLVSLGLTLVSLMAVLYIRRKDVSKNIKRVKVIESSVILLKGIAITLMCVLSFIAAVQAIMEGGREVNTGIALAFGVFSMIGCYTSYWVMKTQGHEVNSALIDAEAKQWLMDTVISAAVFVGFMIAKLLLLTSYAHYAQLADPVMVVIASIYFIIVPVKMILSSVKQLHQLSRNTFLAKYLHA</sequence>
<dbReference type="EMBL" id="MSCP01000002">
    <property type="protein sequence ID" value="PQJ87967.1"/>
    <property type="molecule type" value="Genomic_DNA"/>
</dbReference>
<feature type="transmembrane region" description="Helical" evidence="5">
    <location>
        <begin position="111"/>
        <end position="133"/>
    </location>
</feature>
<keyword evidence="3 5" id="KW-1133">Transmembrane helix</keyword>
<reference evidence="7" key="4">
    <citation type="submission" date="2023-01" db="EMBL/GenBank/DDBJ databases">
        <title>Draft genome sequence of Aliivibrio sifiae strain NBRC 105001.</title>
        <authorList>
            <person name="Sun Q."/>
            <person name="Mori K."/>
        </authorList>
    </citation>
    <scope>NUCLEOTIDE SEQUENCE</scope>
    <source>
        <strain evidence="7">NBRC 105001</strain>
    </source>
</reference>
<dbReference type="GO" id="GO:0016020">
    <property type="term" value="C:membrane"/>
    <property type="evidence" value="ECO:0007669"/>
    <property type="project" value="UniProtKB-SubCell"/>
</dbReference>
<evidence type="ECO:0000313" key="9">
    <source>
        <dbReference type="EMBL" id="PQJ87967.1"/>
    </source>
</evidence>
<evidence type="ECO:0000259" key="6">
    <source>
        <dbReference type="Pfam" id="PF01545"/>
    </source>
</evidence>
<feature type="transmembrane region" description="Helical" evidence="5">
    <location>
        <begin position="153"/>
        <end position="175"/>
    </location>
</feature>
<evidence type="ECO:0000313" key="12">
    <source>
        <dbReference type="Proteomes" id="UP001156660"/>
    </source>
</evidence>
<comment type="caution">
    <text evidence="8">The sequence shown here is derived from an EMBL/GenBank/DDBJ whole genome shotgun (WGS) entry which is preliminary data.</text>
</comment>
<protein>
    <submittedName>
        <fullName evidence="8">Cation transporter</fullName>
    </submittedName>
    <submittedName>
        <fullName evidence="7">Cobalt-zinc-cadmium resistance protein</fullName>
    </submittedName>
</protein>
<accession>A0A2S7X1P0</accession>
<dbReference type="Gene3D" id="1.20.1510.10">
    <property type="entry name" value="Cation efflux protein transmembrane domain"/>
    <property type="match status" value="1"/>
</dbReference>
<proteinExistence type="predicted"/>
<dbReference type="GO" id="GO:0008324">
    <property type="term" value="F:monoatomic cation transmembrane transporter activity"/>
    <property type="evidence" value="ECO:0007669"/>
    <property type="project" value="InterPro"/>
</dbReference>
<keyword evidence="4 5" id="KW-0472">Membrane</keyword>
<comment type="subcellular location">
    <subcellularLocation>
        <location evidence="1">Membrane</location>
        <topology evidence="1">Multi-pass membrane protein</topology>
    </subcellularLocation>
</comment>
<evidence type="ECO:0000313" key="7">
    <source>
        <dbReference type="EMBL" id="GLR73613.1"/>
    </source>
</evidence>
<dbReference type="OrthoDB" id="268546at2"/>
<evidence type="ECO:0000256" key="1">
    <source>
        <dbReference type="ARBA" id="ARBA00004141"/>
    </source>
</evidence>
<evidence type="ECO:0000313" key="8">
    <source>
        <dbReference type="EMBL" id="PQJ84126.1"/>
    </source>
</evidence>
<dbReference type="Pfam" id="PF01545">
    <property type="entry name" value="Cation_efflux"/>
    <property type="match status" value="1"/>
</dbReference>
<dbReference type="EMBL" id="MSCO01000002">
    <property type="protein sequence ID" value="PQJ84126.1"/>
    <property type="molecule type" value="Genomic_DNA"/>
</dbReference>
<evidence type="ECO:0000256" key="2">
    <source>
        <dbReference type="ARBA" id="ARBA00022692"/>
    </source>
</evidence>
<evidence type="ECO:0000313" key="10">
    <source>
        <dbReference type="Proteomes" id="UP000239263"/>
    </source>
</evidence>
<keyword evidence="12" id="KW-1185">Reference proteome</keyword>
<dbReference type="Proteomes" id="UP001156660">
    <property type="component" value="Unassembled WGS sequence"/>
</dbReference>
<evidence type="ECO:0000256" key="5">
    <source>
        <dbReference type="SAM" id="Phobius"/>
    </source>
</evidence>
<dbReference type="InterPro" id="IPR027469">
    <property type="entry name" value="Cation_efflux_TMD_sf"/>
</dbReference>
<name>A0A2S7X1P0_9GAMM</name>
<dbReference type="Proteomes" id="UP000239273">
    <property type="component" value="Unassembled WGS sequence"/>
</dbReference>
<dbReference type="AlphaFoldDB" id="A0A2S7X1P0"/>
<dbReference type="EMBL" id="BSOU01000001">
    <property type="protein sequence ID" value="GLR73613.1"/>
    <property type="molecule type" value="Genomic_DNA"/>
</dbReference>
<gene>
    <name evidence="8" type="ORF">BTO22_11250</name>
    <name evidence="9" type="ORF">BTO23_17970</name>
    <name evidence="7" type="ORF">GCM10007855_04860</name>
</gene>
<dbReference type="InterPro" id="IPR058533">
    <property type="entry name" value="Cation_efflux_TM"/>
</dbReference>
<organism evidence="8 10">
    <name type="scientific">Aliivibrio sifiae</name>
    <dbReference type="NCBI Taxonomy" id="566293"/>
    <lineage>
        <taxon>Bacteria</taxon>
        <taxon>Pseudomonadati</taxon>
        <taxon>Pseudomonadota</taxon>
        <taxon>Gammaproteobacteria</taxon>
        <taxon>Vibrionales</taxon>
        <taxon>Vibrionaceae</taxon>
        <taxon>Aliivibrio</taxon>
    </lineage>
</organism>